<dbReference type="Pfam" id="PF20979">
    <property type="entry name" value="Arginosuc_syn_C"/>
    <property type="match status" value="1"/>
</dbReference>
<dbReference type="PANTHER" id="PTHR11587:SF2">
    <property type="entry name" value="ARGININOSUCCINATE SYNTHASE"/>
    <property type="match status" value="1"/>
</dbReference>
<dbReference type="eggNOG" id="COG0137">
    <property type="taxonomic scope" value="Bacteria"/>
</dbReference>
<dbReference type="GO" id="GO:0006526">
    <property type="term" value="P:L-arginine biosynthetic process"/>
    <property type="evidence" value="ECO:0007669"/>
    <property type="project" value="UniProtKB-UniRule"/>
</dbReference>
<comment type="caution">
    <text evidence="9">Lacks conserved residue(s) required for the propagation of feature annotation.</text>
</comment>
<proteinExistence type="inferred from homology"/>
<sequence>MKKIILAYSGGLDTSIAITWLKEKYNCEVVAMAADVGQGEELEPLHEKAMKSGASKLYIEDVREEFVRDFVFPMVKSGALYEEKYFLGTAIARPAIAKRLVEVAAKEGADAIAHGATGKGNDQVRFELTIKALAPHLKIVAPWREWEIRSRDDAFDYAEKHGIPLPVTKDKPYSMDRNIWHLSFEGGILEDPDSEPEKEMFILTVDPEDAPDKAEYVEIGFEKGVPVSLNGKAMGPVELLAELNTIAGRHGVGRVDMVENRLVGMKSRGVYETPGGTLLYFAHKEMECLTMDRETMHFKEIAGVKYGELVYYGQWYTPLREALDAFIDRTQQNVTGSVRVKLYKGNMTVAGRKSPHSLYREDLATFGEDVIYDQRDAEGFINLFGLPLKVQGLLENEKKRG</sequence>
<keyword evidence="4 9" id="KW-0055">Arginine biosynthesis</keyword>
<feature type="binding site" evidence="9">
    <location>
        <position position="34"/>
    </location>
    <ligand>
        <name>ATP</name>
        <dbReference type="ChEBI" id="CHEBI:30616"/>
    </ligand>
</feature>
<feature type="binding site" evidence="9">
    <location>
        <position position="85"/>
    </location>
    <ligand>
        <name>L-citrulline</name>
        <dbReference type="ChEBI" id="CHEBI:57743"/>
    </ligand>
</feature>
<keyword evidence="7 9" id="KW-0547">Nucleotide-binding</keyword>
<dbReference type="InterPro" id="IPR024074">
    <property type="entry name" value="AS_cat/multimer_dom_body"/>
</dbReference>
<dbReference type="NCBIfam" id="NF001770">
    <property type="entry name" value="PRK00509.1"/>
    <property type="match status" value="1"/>
</dbReference>
<dbReference type="FunFam" id="3.40.50.620:FF:000019">
    <property type="entry name" value="Argininosuccinate synthase"/>
    <property type="match status" value="1"/>
</dbReference>
<evidence type="ECO:0000313" key="13">
    <source>
        <dbReference type="Proteomes" id="UP000006443"/>
    </source>
</evidence>
<keyword evidence="13" id="KW-1185">Reference proteome</keyword>
<feature type="binding site" evidence="9">
    <location>
        <position position="271"/>
    </location>
    <ligand>
        <name>L-citrulline</name>
        <dbReference type="ChEBI" id="CHEBI:57743"/>
    </ligand>
</feature>
<dbReference type="SUPFAM" id="SSF69864">
    <property type="entry name" value="Argininosuccinate synthetase, C-terminal domain"/>
    <property type="match status" value="1"/>
</dbReference>
<dbReference type="AlphaFoldDB" id="C0GH83"/>
<feature type="binding site" evidence="9">
    <location>
        <position position="183"/>
    </location>
    <ligand>
        <name>L-citrulline</name>
        <dbReference type="ChEBI" id="CHEBI:57743"/>
    </ligand>
</feature>
<evidence type="ECO:0000256" key="9">
    <source>
        <dbReference type="HAMAP-Rule" id="MF_00005"/>
    </source>
</evidence>
<dbReference type="InterPro" id="IPR001518">
    <property type="entry name" value="Arginosuc_synth"/>
</dbReference>
<gene>
    <name evidence="9" type="primary">argG</name>
    <name evidence="12" type="ORF">DealDRAFT_1842</name>
</gene>
<feature type="binding site" evidence="9">
    <location>
        <position position="121"/>
    </location>
    <ligand>
        <name>L-citrulline</name>
        <dbReference type="ChEBI" id="CHEBI:57743"/>
    </ligand>
</feature>
<dbReference type="Gene3D" id="3.40.50.620">
    <property type="entry name" value="HUPs"/>
    <property type="match status" value="1"/>
</dbReference>
<dbReference type="GO" id="GO:0000050">
    <property type="term" value="P:urea cycle"/>
    <property type="evidence" value="ECO:0007669"/>
    <property type="project" value="TreeGrafter"/>
</dbReference>
<comment type="caution">
    <text evidence="12">The sequence shown here is derived from an EMBL/GenBank/DDBJ whole genome shotgun (WGS) entry which is preliminary data.</text>
</comment>
<evidence type="ECO:0000259" key="11">
    <source>
        <dbReference type="Pfam" id="PF20979"/>
    </source>
</evidence>
<evidence type="ECO:0000259" key="10">
    <source>
        <dbReference type="Pfam" id="PF00764"/>
    </source>
</evidence>
<dbReference type="InterPro" id="IPR018223">
    <property type="entry name" value="Arginosuc_synth_CS"/>
</dbReference>
<dbReference type="GO" id="GO:0004055">
    <property type="term" value="F:argininosuccinate synthase activity"/>
    <property type="evidence" value="ECO:0007669"/>
    <property type="project" value="UniProtKB-UniRule"/>
</dbReference>
<feature type="binding site" evidence="9">
    <location>
        <position position="125"/>
    </location>
    <ligand>
        <name>L-citrulline</name>
        <dbReference type="ChEBI" id="CHEBI:57743"/>
    </ligand>
</feature>
<dbReference type="HAMAP" id="MF_00005">
    <property type="entry name" value="Arg_succ_synth_type1"/>
    <property type="match status" value="1"/>
</dbReference>
<evidence type="ECO:0000256" key="6">
    <source>
        <dbReference type="ARBA" id="ARBA00022605"/>
    </source>
</evidence>
<dbReference type="InterPro" id="IPR014729">
    <property type="entry name" value="Rossmann-like_a/b/a_fold"/>
</dbReference>
<feature type="domain" description="Arginosuccinate synthase-like N-terminal" evidence="10">
    <location>
        <begin position="3"/>
        <end position="164"/>
    </location>
</feature>
<dbReference type="EC" id="6.3.4.5" evidence="3 9"/>
<dbReference type="GO" id="GO:0005737">
    <property type="term" value="C:cytoplasm"/>
    <property type="evidence" value="ECO:0007669"/>
    <property type="project" value="UniProtKB-SubCell"/>
</dbReference>
<dbReference type="UniPathway" id="UPA00068">
    <property type="reaction ID" value="UER00113"/>
</dbReference>
<accession>C0GH83</accession>
<keyword evidence="9" id="KW-0963">Cytoplasm</keyword>
<evidence type="ECO:0000256" key="4">
    <source>
        <dbReference type="ARBA" id="ARBA00022571"/>
    </source>
</evidence>
<dbReference type="SUPFAM" id="SSF52402">
    <property type="entry name" value="Adenine nucleotide alpha hydrolases-like"/>
    <property type="match status" value="1"/>
</dbReference>
<feature type="domain" description="Arginosuccinate synthase C-terminal" evidence="11">
    <location>
        <begin position="173"/>
        <end position="390"/>
    </location>
</feature>
<dbReference type="PROSITE" id="PS00565">
    <property type="entry name" value="ARGININOSUCCIN_SYN_2"/>
    <property type="match status" value="1"/>
</dbReference>
<evidence type="ECO:0000256" key="5">
    <source>
        <dbReference type="ARBA" id="ARBA00022598"/>
    </source>
</evidence>
<dbReference type="PROSITE" id="PS00564">
    <property type="entry name" value="ARGININOSUCCIN_SYN_1"/>
    <property type="match status" value="1"/>
</dbReference>
<dbReference type="Gene3D" id="3.90.1260.10">
    <property type="entry name" value="Argininosuccinate synthetase, chain A, domain 2"/>
    <property type="match status" value="1"/>
</dbReference>
<comment type="similarity">
    <text evidence="9">Belongs to the argininosuccinate synthase family. Type 1 subfamily.</text>
</comment>
<keyword evidence="6 9" id="KW-0028">Amino-acid biosynthesis</keyword>
<dbReference type="FunFam" id="3.90.1260.10:FF:000007">
    <property type="entry name" value="Argininosuccinate synthase"/>
    <property type="match status" value="1"/>
</dbReference>
<keyword evidence="5 9" id="KW-0436">Ligase</keyword>
<comment type="catalytic activity">
    <reaction evidence="9">
        <text>L-citrulline + L-aspartate + ATP = 2-(N(omega)-L-arginino)succinate + AMP + diphosphate + H(+)</text>
        <dbReference type="Rhea" id="RHEA:10932"/>
        <dbReference type="ChEBI" id="CHEBI:15378"/>
        <dbReference type="ChEBI" id="CHEBI:29991"/>
        <dbReference type="ChEBI" id="CHEBI:30616"/>
        <dbReference type="ChEBI" id="CHEBI:33019"/>
        <dbReference type="ChEBI" id="CHEBI:57472"/>
        <dbReference type="ChEBI" id="CHEBI:57743"/>
        <dbReference type="ChEBI" id="CHEBI:456215"/>
        <dbReference type="EC" id="6.3.4.5"/>
    </reaction>
</comment>
<evidence type="ECO:0000256" key="8">
    <source>
        <dbReference type="ARBA" id="ARBA00022840"/>
    </source>
</evidence>
<dbReference type="CDD" id="cd01999">
    <property type="entry name" value="ASS"/>
    <property type="match status" value="1"/>
</dbReference>
<dbReference type="OrthoDB" id="9801641at2"/>
<feature type="binding site" evidence="9">
    <location>
        <begin position="7"/>
        <end position="15"/>
    </location>
    <ligand>
        <name>ATP</name>
        <dbReference type="ChEBI" id="CHEBI:30616"/>
    </ligand>
</feature>
<feature type="binding site" evidence="9">
    <location>
        <position position="117"/>
    </location>
    <ligand>
        <name>L-aspartate</name>
        <dbReference type="ChEBI" id="CHEBI:29991"/>
    </ligand>
</feature>
<dbReference type="GO" id="GO:0005524">
    <property type="term" value="F:ATP binding"/>
    <property type="evidence" value="ECO:0007669"/>
    <property type="project" value="UniProtKB-UniRule"/>
</dbReference>
<dbReference type="Proteomes" id="UP000006443">
    <property type="component" value="Unassembled WGS sequence"/>
</dbReference>
<dbReference type="GO" id="GO:0000053">
    <property type="term" value="P:argininosuccinate metabolic process"/>
    <property type="evidence" value="ECO:0007669"/>
    <property type="project" value="TreeGrafter"/>
</dbReference>
<dbReference type="RefSeq" id="WP_008516783.1">
    <property type="nucleotide sequence ID" value="NZ_ACJM01000008.1"/>
</dbReference>
<dbReference type="Gene3D" id="1.20.5.470">
    <property type="entry name" value="Single helix bin"/>
    <property type="match status" value="1"/>
</dbReference>
<keyword evidence="8 9" id="KW-0067">ATP-binding</keyword>
<protein>
    <recommendedName>
        <fullName evidence="3 9">Argininosuccinate synthase</fullName>
        <ecNumber evidence="3 9">6.3.4.5</ecNumber>
    </recommendedName>
    <alternativeName>
        <fullName evidence="9">Citrulline--aspartate ligase</fullName>
    </alternativeName>
</protein>
<comment type="subunit">
    <text evidence="2 9">Homotetramer.</text>
</comment>
<dbReference type="InterPro" id="IPR048268">
    <property type="entry name" value="Arginosuc_syn_C"/>
</dbReference>
<evidence type="ECO:0000313" key="12">
    <source>
        <dbReference type="EMBL" id="EEG77385.1"/>
    </source>
</evidence>
<feature type="binding site" evidence="9">
    <location>
        <position position="122"/>
    </location>
    <ligand>
        <name>L-aspartate</name>
        <dbReference type="ChEBI" id="CHEBI:29991"/>
    </ligand>
</feature>
<organism evidence="12 13">
    <name type="scientific">Dethiobacter alkaliphilus AHT 1</name>
    <dbReference type="NCBI Taxonomy" id="555088"/>
    <lineage>
        <taxon>Bacteria</taxon>
        <taxon>Bacillati</taxon>
        <taxon>Bacillota</taxon>
        <taxon>Dethiobacteria</taxon>
        <taxon>Dethiobacterales</taxon>
        <taxon>Dethiobacteraceae</taxon>
        <taxon>Dethiobacter</taxon>
    </lineage>
</organism>
<comment type="subcellular location">
    <subcellularLocation>
        <location evidence="9">Cytoplasm</location>
    </subcellularLocation>
</comment>
<comment type="pathway">
    <text evidence="1 9">Amino-acid biosynthesis; L-arginine biosynthesis; L-arginine from L-ornithine and carbamoyl phosphate: step 2/3.</text>
</comment>
<feature type="binding site" evidence="9">
    <location>
        <position position="259"/>
    </location>
    <ligand>
        <name>L-citrulline</name>
        <dbReference type="ChEBI" id="CHEBI:57743"/>
    </ligand>
</feature>
<feature type="binding site" evidence="9">
    <location>
        <position position="115"/>
    </location>
    <ligand>
        <name>ATP</name>
        <dbReference type="ChEBI" id="CHEBI:30616"/>
    </ligand>
</feature>
<evidence type="ECO:0000256" key="1">
    <source>
        <dbReference type="ARBA" id="ARBA00004967"/>
    </source>
</evidence>
<name>C0GH83_DETAL</name>
<dbReference type="InterPro" id="IPR023434">
    <property type="entry name" value="Arginosuc_synth_type_1_subfam"/>
</dbReference>
<evidence type="ECO:0000256" key="3">
    <source>
        <dbReference type="ARBA" id="ARBA00012286"/>
    </source>
</evidence>
<feature type="binding site" evidence="9">
    <location>
        <position position="121"/>
    </location>
    <ligand>
        <name>L-aspartate</name>
        <dbReference type="ChEBI" id="CHEBI:29991"/>
    </ligand>
</feature>
<dbReference type="EMBL" id="ACJM01000008">
    <property type="protein sequence ID" value="EEG77385.1"/>
    <property type="molecule type" value="Genomic_DNA"/>
</dbReference>
<dbReference type="InterPro" id="IPR048267">
    <property type="entry name" value="Arginosuc_syn_N"/>
</dbReference>
<dbReference type="STRING" id="555088.DealDRAFT_1842"/>
<dbReference type="NCBIfam" id="TIGR00032">
    <property type="entry name" value="argG"/>
    <property type="match status" value="1"/>
</dbReference>
<evidence type="ECO:0000256" key="7">
    <source>
        <dbReference type="ARBA" id="ARBA00022741"/>
    </source>
</evidence>
<reference evidence="12 13" key="1">
    <citation type="submission" date="2009-02" db="EMBL/GenBank/DDBJ databases">
        <title>Sequencing of the draft genome and assembly of Dethiobacter alkaliphilus AHT 1.</title>
        <authorList>
            <consortium name="US DOE Joint Genome Institute (JGI-PGF)"/>
            <person name="Lucas S."/>
            <person name="Copeland A."/>
            <person name="Lapidus A."/>
            <person name="Glavina del Rio T."/>
            <person name="Dalin E."/>
            <person name="Tice H."/>
            <person name="Bruce D."/>
            <person name="Goodwin L."/>
            <person name="Pitluck S."/>
            <person name="Larimer F."/>
            <person name="Land M.L."/>
            <person name="Hauser L."/>
            <person name="Muyzer G."/>
        </authorList>
    </citation>
    <scope>NUCLEOTIDE SEQUENCE [LARGE SCALE GENOMIC DNA]</scope>
    <source>
        <strain evidence="12 13">AHT 1</strain>
    </source>
</reference>
<dbReference type="PANTHER" id="PTHR11587">
    <property type="entry name" value="ARGININOSUCCINATE SYNTHASE"/>
    <property type="match status" value="1"/>
</dbReference>
<evidence type="ECO:0000256" key="2">
    <source>
        <dbReference type="ARBA" id="ARBA00011881"/>
    </source>
</evidence>
<feature type="binding site" evidence="9">
    <location>
        <position position="174"/>
    </location>
    <ligand>
        <name>L-citrulline</name>
        <dbReference type="ChEBI" id="CHEBI:57743"/>
    </ligand>
</feature>
<dbReference type="Pfam" id="PF00764">
    <property type="entry name" value="Arginosuc_synth"/>
    <property type="match status" value="1"/>
</dbReference>